<evidence type="ECO:0000313" key="1">
    <source>
        <dbReference type="EnsemblPlants" id="OMERI05G11880.1"/>
    </source>
</evidence>
<accession>A0A0E0DQG1</accession>
<reference evidence="1" key="1">
    <citation type="submission" date="2015-04" db="UniProtKB">
        <authorList>
            <consortium name="EnsemblPlants"/>
        </authorList>
    </citation>
    <scope>IDENTIFICATION</scope>
</reference>
<proteinExistence type="predicted"/>
<evidence type="ECO:0000313" key="2">
    <source>
        <dbReference type="Proteomes" id="UP000008021"/>
    </source>
</evidence>
<dbReference type="Gramene" id="OMERI05G11880.1">
    <property type="protein sequence ID" value="OMERI05G11880.1"/>
    <property type="gene ID" value="OMERI05G11880"/>
</dbReference>
<organism evidence="1">
    <name type="scientific">Oryza meridionalis</name>
    <dbReference type="NCBI Taxonomy" id="40149"/>
    <lineage>
        <taxon>Eukaryota</taxon>
        <taxon>Viridiplantae</taxon>
        <taxon>Streptophyta</taxon>
        <taxon>Embryophyta</taxon>
        <taxon>Tracheophyta</taxon>
        <taxon>Spermatophyta</taxon>
        <taxon>Magnoliopsida</taxon>
        <taxon>Liliopsida</taxon>
        <taxon>Poales</taxon>
        <taxon>Poaceae</taxon>
        <taxon>BOP clade</taxon>
        <taxon>Oryzoideae</taxon>
        <taxon>Oryzeae</taxon>
        <taxon>Oryzinae</taxon>
        <taxon>Oryza</taxon>
    </lineage>
</organism>
<sequence length="78" mass="8298">MSKAAFDTFLLSPRVFGGSRSLFPAISPALTLAPTTARPLSLSLPLFRPQAPTRRGFSGLSITGGHRATARVKLERSS</sequence>
<dbReference type="Proteomes" id="UP000008021">
    <property type="component" value="Chromosome 5"/>
</dbReference>
<dbReference type="EnsemblPlants" id="OMERI05G11880.1">
    <property type="protein sequence ID" value="OMERI05G11880.1"/>
    <property type="gene ID" value="OMERI05G11880"/>
</dbReference>
<name>A0A0E0DQG1_9ORYZ</name>
<keyword evidence="2" id="KW-1185">Reference proteome</keyword>
<reference evidence="1" key="2">
    <citation type="submission" date="2018-05" db="EMBL/GenBank/DDBJ databases">
        <title>OmerRS3 (Oryza meridionalis Reference Sequence Version 3).</title>
        <authorList>
            <person name="Zhang J."/>
            <person name="Kudrna D."/>
            <person name="Lee S."/>
            <person name="Talag J."/>
            <person name="Welchert J."/>
            <person name="Wing R.A."/>
        </authorList>
    </citation>
    <scope>NUCLEOTIDE SEQUENCE [LARGE SCALE GENOMIC DNA]</scope>
    <source>
        <strain evidence="1">cv. OR44</strain>
    </source>
</reference>
<protein>
    <submittedName>
        <fullName evidence="1">Uncharacterized protein</fullName>
    </submittedName>
</protein>
<dbReference type="HOGENOM" id="CLU_2626107_0_0_1"/>
<dbReference type="AlphaFoldDB" id="A0A0E0DQG1"/>